<evidence type="ECO:0000313" key="3">
    <source>
        <dbReference type="EMBL" id="CAB5063710.1"/>
    </source>
</evidence>
<reference evidence="2" key="1">
    <citation type="submission" date="2020-05" db="EMBL/GenBank/DDBJ databases">
        <authorList>
            <person name="Chiriac C."/>
            <person name="Salcher M."/>
            <person name="Ghai R."/>
            <person name="Kavagutti S V."/>
        </authorList>
    </citation>
    <scope>NUCLEOTIDE SEQUENCE</scope>
</reference>
<evidence type="ECO:0000313" key="1">
    <source>
        <dbReference type="EMBL" id="CAB4702301.1"/>
    </source>
</evidence>
<dbReference type="AlphaFoldDB" id="A0A6J6SMT1"/>
<protein>
    <submittedName>
        <fullName evidence="2">Unannotated protein</fullName>
    </submittedName>
</protein>
<organism evidence="2">
    <name type="scientific">freshwater metagenome</name>
    <dbReference type="NCBI Taxonomy" id="449393"/>
    <lineage>
        <taxon>unclassified sequences</taxon>
        <taxon>metagenomes</taxon>
        <taxon>ecological metagenomes</taxon>
    </lineage>
</organism>
<proteinExistence type="predicted"/>
<gene>
    <name evidence="1" type="ORF">UFOPK2602_00655</name>
    <name evidence="2" type="ORF">UFOPK2806_00023</name>
    <name evidence="3" type="ORF">UFOPK4306_01298</name>
</gene>
<dbReference type="EMBL" id="CAEZYY010000001">
    <property type="protein sequence ID" value="CAB4735907.1"/>
    <property type="molecule type" value="Genomic_DNA"/>
</dbReference>
<accession>A0A6J6SMT1</accession>
<evidence type="ECO:0000313" key="2">
    <source>
        <dbReference type="EMBL" id="CAB4735907.1"/>
    </source>
</evidence>
<dbReference type="PROSITE" id="PS51257">
    <property type="entry name" value="PROKAR_LIPOPROTEIN"/>
    <property type="match status" value="1"/>
</dbReference>
<dbReference type="EMBL" id="CAFBQP010000046">
    <property type="protein sequence ID" value="CAB5063710.1"/>
    <property type="molecule type" value="Genomic_DNA"/>
</dbReference>
<name>A0A6J6SMT1_9ZZZZ</name>
<sequence>MSATRRVLLPIALAVGASACTPTNLSIGPDTTIPQTTLIRITPETAAPPTTPMVTAYPTIPPVTAVVPYWSPVGWTIPQIRVFLAMVESALTDLGTEHTMDSTNGIATLDNGTSLDLTLLAAELTLVPGSMWQKTVSTYLGTMLSPDRADTAFTFEIAQSLLRVRVGTLGSLGLSVDQGVVQPIADDLVVAVCVEQSTSTTFLTPAQVAVWGKSPEEIVALAISQTLGRPIRTEQAGPFTVVTGDQFASSRILDPSMVMKSSPPDGFLVSIPSIDQFLAVRVDADLTIATINLLVSRIAEDFNDLNNPASPDLYWWRNGGVTVLHPQGSEIAIPTDLQALIAA</sequence>
<dbReference type="EMBL" id="CAEZXX010000033">
    <property type="protein sequence ID" value="CAB4702301.1"/>
    <property type="molecule type" value="Genomic_DNA"/>
</dbReference>